<dbReference type="AlphaFoldDB" id="A0A918RKW5"/>
<evidence type="ECO:0000256" key="2">
    <source>
        <dbReference type="ARBA" id="ARBA00022723"/>
    </source>
</evidence>
<keyword evidence="2" id="KW-0479">Metal-binding</keyword>
<keyword evidence="7" id="KW-1185">Reference proteome</keyword>
<dbReference type="PANTHER" id="PTHR33337">
    <property type="entry name" value="GFA DOMAIN-CONTAINING PROTEIN"/>
    <property type="match status" value="1"/>
</dbReference>
<dbReference type="SUPFAM" id="SSF51316">
    <property type="entry name" value="Mss4-like"/>
    <property type="match status" value="1"/>
</dbReference>
<feature type="domain" description="CENP-V/GFA" evidence="5">
    <location>
        <begin position="2"/>
        <end position="118"/>
    </location>
</feature>
<dbReference type="Gene3D" id="3.90.1590.10">
    <property type="entry name" value="glutathione-dependent formaldehyde- activating enzyme (gfa)"/>
    <property type="match status" value="1"/>
</dbReference>
<dbReference type="PROSITE" id="PS51891">
    <property type="entry name" value="CENP_V_GFA"/>
    <property type="match status" value="1"/>
</dbReference>
<reference evidence="6" key="1">
    <citation type="journal article" date="2014" name="Int. J. Syst. Evol. Microbiol.">
        <title>Complete genome sequence of Corynebacterium casei LMG S-19264T (=DSM 44701T), isolated from a smear-ripened cheese.</title>
        <authorList>
            <consortium name="US DOE Joint Genome Institute (JGI-PGF)"/>
            <person name="Walter F."/>
            <person name="Albersmeier A."/>
            <person name="Kalinowski J."/>
            <person name="Ruckert C."/>
        </authorList>
    </citation>
    <scope>NUCLEOTIDE SEQUENCE</scope>
    <source>
        <strain evidence="6">KCTC 12711</strain>
    </source>
</reference>
<comment type="caution">
    <text evidence="6">The sequence shown here is derived from an EMBL/GenBank/DDBJ whole genome shotgun (WGS) entry which is preliminary data.</text>
</comment>
<keyword evidence="3" id="KW-0862">Zinc</keyword>
<dbReference type="PANTHER" id="PTHR33337:SF40">
    <property type="entry name" value="CENP-V_GFA DOMAIN-CONTAINING PROTEIN-RELATED"/>
    <property type="match status" value="1"/>
</dbReference>
<protein>
    <submittedName>
        <fullName evidence="6">S-(Hydroxymethyl)glutathione synthase</fullName>
    </submittedName>
</protein>
<evidence type="ECO:0000313" key="6">
    <source>
        <dbReference type="EMBL" id="GHA03189.1"/>
    </source>
</evidence>
<dbReference type="EMBL" id="BMXA01000002">
    <property type="protein sequence ID" value="GHA03189.1"/>
    <property type="molecule type" value="Genomic_DNA"/>
</dbReference>
<comment type="similarity">
    <text evidence="1">Belongs to the Gfa family.</text>
</comment>
<organism evidence="6 7">
    <name type="scientific">Arenicella chitinivorans</name>
    <dbReference type="NCBI Taxonomy" id="1329800"/>
    <lineage>
        <taxon>Bacteria</taxon>
        <taxon>Pseudomonadati</taxon>
        <taxon>Pseudomonadota</taxon>
        <taxon>Gammaproteobacteria</taxon>
        <taxon>Arenicellales</taxon>
        <taxon>Arenicellaceae</taxon>
        <taxon>Arenicella</taxon>
    </lineage>
</organism>
<dbReference type="Proteomes" id="UP000614811">
    <property type="component" value="Unassembled WGS sequence"/>
</dbReference>
<evidence type="ECO:0000256" key="4">
    <source>
        <dbReference type="ARBA" id="ARBA00023239"/>
    </source>
</evidence>
<evidence type="ECO:0000256" key="1">
    <source>
        <dbReference type="ARBA" id="ARBA00005495"/>
    </source>
</evidence>
<dbReference type="GO" id="GO:0016846">
    <property type="term" value="F:carbon-sulfur lyase activity"/>
    <property type="evidence" value="ECO:0007669"/>
    <property type="project" value="InterPro"/>
</dbReference>
<reference evidence="6" key="2">
    <citation type="submission" date="2020-09" db="EMBL/GenBank/DDBJ databases">
        <authorList>
            <person name="Sun Q."/>
            <person name="Kim S."/>
        </authorList>
    </citation>
    <scope>NUCLEOTIDE SEQUENCE</scope>
    <source>
        <strain evidence="6">KCTC 12711</strain>
    </source>
</reference>
<name>A0A918RKW5_9GAMM</name>
<keyword evidence="4" id="KW-0456">Lyase</keyword>
<dbReference type="GO" id="GO:0046872">
    <property type="term" value="F:metal ion binding"/>
    <property type="evidence" value="ECO:0007669"/>
    <property type="project" value="UniProtKB-KW"/>
</dbReference>
<gene>
    <name evidence="6" type="ORF">GCM10008090_10210</name>
</gene>
<proteinExistence type="inferred from homology"/>
<dbReference type="RefSeq" id="WP_229794151.1">
    <property type="nucleotide sequence ID" value="NZ_BMXA01000002.1"/>
</dbReference>
<evidence type="ECO:0000256" key="3">
    <source>
        <dbReference type="ARBA" id="ARBA00022833"/>
    </source>
</evidence>
<evidence type="ECO:0000313" key="7">
    <source>
        <dbReference type="Proteomes" id="UP000614811"/>
    </source>
</evidence>
<sequence length="136" mass="14822">MLTGKCNCGSVEYNADTDVSDVFVCHCSICRSLTGSGGIAVVIVKNTDFRWLKGQDSITYWSKPEHDWHANFCKVCGSSLPGKNDEHQMYIPVGTLTSGHENLKVAHNLYVASKASWQIIGDSGIQHPEGYGSKNA</sequence>
<accession>A0A918RKW5</accession>
<dbReference type="InterPro" id="IPR006913">
    <property type="entry name" value="CENP-V/GFA"/>
</dbReference>
<dbReference type="Pfam" id="PF04828">
    <property type="entry name" value="GFA"/>
    <property type="match status" value="1"/>
</dbReference>
<evidence type="ECO:0000259" key="5">
    <source>
        <dbReference type="PROSITE" id="PS51891"/>
    </source>
</evidence>
<dbReference type="InterPro" id="IPR011057">
    <property type="entry name" value="Mss4-like_sf"/>
</dbReference>